<reference evidence="2" key="1">
    <citation type="journal article" date="2022" name="bioRxiv">
        <title>Sequencing and chromosome-scale assembly of the giantPleurodeles waltlgenome.</title>
        <authorList>
            <person name="Brown T."/>
            <person name="Elewa A."/>
            <person name="Iarovenko S."/>
            <person name="Subramanian E."/>
            <person name="Araus A.J."/>
            <person name="Petzold A."/>
            <person name="Susuki M."/>
            <person name="Suzuki K.-i.T."/>
            <person name="Hayashi T."/>
            <person name="Toyoda A."/>
            <person name="Oliveira C."/>
            <person name="Osipova E."/>
            <person name="Leigh N.D."/>
            <person name="Simon A."/>
            <person name="Yun M.H."/>
        </authorList>
    </citation>
    <scope>NUCLEOTIDE SEQUENCE</scope>
    <source>
        <strain evidence="2">20211129_DDA</strain>
        <tissue evidence="2">Liver</tissue>
    </source>
</reference>
<accession>A0AAV7QTK2</accession>
<dbReference type="AlphaFoldDB" id="A0AAV7QTK2"/>
<proteinExistence type="predicted"/>
<dbReference type="EMBL" id="JANPWB010000010">
    <property type="protein sequence ID" value="KAJ1141725.1"/>
    <property type="molecule type" value="Genomic_DNA"/>
</dbReference>
<gene>
    <name evidence="2" type="ORF">NDU88_008053</name>
</gene>
<name>A0AAV7QTK2_PLEWA</name>
<dbReference type="Proteomes" id="UP001066276">
    <property type="component" value="Chromosome 6"/>
</dbReference>
<comment type="caution">
    <text evidence="2">The sequence shown here is derived from an EMBL/GenBank/DDBJ whole genome shotgun (WGS) entry which is preliminary data.</text>
</comment>
<evidence type="ECO:0000256" key="1">
    <source>
        <dbReference type="SAM" id="MobiDB-lite"/>
    </source>
</evidence>
<keyword evidence="3" id="KW-1185">Reference proteome</keyword>
<evidence type="ECO:0000313" key="2">
    <source>
        <dbReference type="EMBL" id="KAJ1141725.1"/>
    </source>
</evidence>
<feature type="region of interest" description="Disordered" evidence="1">
    <location>
        <begin position="115"/>
        <end position="170"/>
    </location>
</feature>
<sequence length="170" mass="18936">MFSKIPGRTPFILHPIRTTQDTVSRQRPYRIPEAKRQILEQEVEAMLKAGGVRTATDTPDVLALTDPATPNPEGEGLLTNLLRHPGSEVQSQRLSALPWINLEAATERRRRIKGILTESPETPRRGRRARAHRRGAEEASLPKEELEHVTGIRRAAPAAQDAPNRNSSHA</sequence>
<feature type="compositionally biased region" description="Basic and acidic residues" evidence="1">
    <location>
        <begin position="134"/>
        <end position="150"/>
    </location>
</feature>
<protein>
    <submittedName>
        <fullName evidence="2">Uncharacterized protein</fullName>
    </submittedName>
</protein>
<organism evidence="2 3">
    <name type="scientific">Pleurodeles waltl</name>
    <name type="common">Iberian ribbed newt</name>
    <dbReference type="NCBI Taxonomy" id="8319"/>
    <lineage>
        <taxon>Eukaryota</taxon>
        <taxon>Metazoa</taxon>
        <taxon>Chordata</taxon>
        <taxon>Craniata</taxon>
        <taxon>Vertebrata</taxon>
        <taxon>Euteleostomi</taxon>
        <taxon>Amphibia</taxon>
        <taxon>Batrachia</taxon>
        <taxon>Caudata</taxon>
        <taxon>Salamandroidea</taxon>
        <taxon>Salamandridae</taxon>
        <taxon>Pleurodelinae</taxon>
        <taxon>Pleurodeles</taxon>
    </lineage>
</organism>
<evidence type="ECO:0000313" key="3">
    <source>
        <dbReference type="Proteomes" id="UP001066276"/>
    </source>
</evidence>